<proteinExistence type="predicted"/>
<evidence type="ECO:0000313" key="2">
    <source>
        <dbReference type="EMBL" id="KAE9200419.1"/>
    </source>
</evidence>
<dbReference type="EMBL" id="QXFZ01001664">
    <property type="protein sequence ID" value="KAE9086859.1"/>
    <property type="molecule type" value="Genomic_DNA"/>
</dbReference>
<gene>
    <name evidence="2" type="ORF">PF004_g19004</name>
    <name evidence="1" type="ORF">PF007_g20597</name>
</gene>
<dbReference type="EMBL" id="QXGC01001563">
    <property type="protein sequence ID" value="KAE9200419.1"/>
    <property type="molecule type" value="Genomic_DNA"/>
</dbReference>
<dbReference type="Proteomes" id="UP000441208">
    <property type="component" value="Unassembled WGS sequence"/>
</dbReference>
<dbReference type="Proteomes" id="UP000476176">
    <property type="component" value="Unassembled WGS sequence"/>
</dbReference>
<evidence type="ECO:0000313" key="1">
    <source>
        <dbReference type="EMBL" id="KAE9086859.1"/>
    </source>
</evidence>
<dbReference type="AlphaFoldDB" id="A0A6A3R4C6"/>
<sequence length="115" mass="12927">MAHDDQQQLPNSEVWIIAPFKMHSTRGAFDLRTTMCVDHIEKEPPYLMEASTTAAETVHTGKQQRLLEHREQASFVDRIPLSYTVAAAETIYSSGYLSTESKRPSWTVSLCVSAP</sequence>
<protein>
    <submittedName>
        <fullName evidence="1">Uncharacterized protein</fullName>
    </submittedName>
</protein>
<name>A0A6A3R4C6_9STRA</name>
<organism evidence="1 3">
    <name type="scientific">Phytophthora fragariae</name>
    <dbReference type="NCBI Taxonomy" id="53985"/>
    <lineage>
        <taxon>Eukaryota</taxon>
        <taxon>Sar</taxon>
        <taxon>Stramenopiles</taxon>
        <taxon>Oomycota</taxon>
        <taxon>Peronosporomycetes</taxon>
        <taxon>Peronosporales</taxon>
        <taxon>Peronosporaceae</taxon>
        <taxon>Phytophthora</taxon>
    </lineage>
</organism>
<evidence type="ECO:0000313" key="3">
    <source>
        <dbReference type="Proteomes" id="UP000441208"/>
    </source>
</evidence>
<evidence type="ECO:0000313" key="4">
    <source>
        <dbReference type="Proteomes" id="UP000476176"/>
    </source>
</evidence>
<accession>A0A6A3R4C6</accession>
<reference evidence="1 3" key="1">
    <citation type="submission" date="2018-08" db="EMBL/GenBank/DDBJ databases">
        <title>Genomic investigation of the strawberry pathogen Phytophthora fragariae indicates pathogenicity is determined by transcriptional variation in three key races.</title>
        <authorList>
            <person name="Adams T.M."/>
            <person name="Armitage A.D."/>
            <person name="Sobczyk M.K."/>
            <person name="Bates H.J."/>
            <person name="Dunwell J.M."/>
            <person name="Nellist C.F."/>
            <person name="Harrison R.J."/>
        </authorList>
    </citation>
    <scope>NUCLEOTIDE SEQUENCE [LARGE SCALE GENOMIC DNA]</scope>
    <source>
        <strain evidence="2 4">BC-23</strain>
        <strain evidence="1 3">NOV-71</strain>
    </source>
</reference>
<comment type="caution">
    <text evidence="1">The sequence shown here is derived from an EMBL/GenBank/DDBJ whole genome shotgun (WGS) entry which is preliminary data.</text>
</comment>